<evidence type="ECO:0000313" key="3">
    <source>
        <dbReference type="Proteomes" id="UP001172155"/>
    </source>
</evidence>
<reference evidence="2" key="1">
    <citation type="submission" date="2023-06" db="EMBL/GenBank/DDBJ databases">
        <title>Genome-scale phylogeny and comparative genomics of the fungal order Sordariales.</title>
        <authorList>
            <consortium name="Lawrence Berkeley National Laboratory"/>
            <person name="Hensen N."/>
            <person name="Bonometti L."/>
            <person name="Westerberg I."/>
            <person name="Brannstrom I.O."/>
            <person name="Guillou S."/>
            <person name="Cros-Aarteil S."/>
            <person name="Calhoun S."/>
            <person name="Haridas S."/>
            <person name="Kuo A."/>
            <person name="Mondo S."/>
            <person name="Pangilinan J."/>
            <person name="Riley R."/>
            <person name="LaButti K."/>
            <person name="Andreopoulos B."/>
            <person name="Lipzen A."/>
            <person name="Chen C."/>
            <person name="Yanf M."/>
            <person name="Daum C."/>
            <person name="Ng V."/>
            <person name="Clum A."/>
            <person name="Steindorff A."/>
            <person name="Ohm R."/>
            <person name="Martin F."/>
            <person name="Silar P."/>
            <person name="Natvig D."/>
            <person name="Lalanne C."/>
            <person name="Gautier V."/>
            <person name="Ament-velasquez S.L."/>
            <person name="Kruys A."/>
            <person name="Hutchinson M.I."/>
            <person name="Powell A.J."/>
            <person name="Barry K."/>
            <person name="Miller A.N."/>
            <person name="Grigoriev I.V."/>
            <person name="Debuchy R."/>
            <person name="Gladieux P."/>
            <person name="Thoren M.H."/>
            <person name="Johannesson H."/>
        </authorList>
    </citation>
    <scope>NUCLEOTIDE SEQUENCE</scope>
    <source>
        <strain evidence="2">SMH3187-1</strain>
    </source>
</reference>
<sequence>MASRFQDNVNTSALVALFGVSWMSVHAMYGLVFRNGYVDALVRLRDHGPYVLPGTDYPILTRFNGVPPLDKMLTLAGVMFSPVTDGSHPAASLFGVYFGGQLIPIFTVLFIEGLRRGNVRKAVGQSMLWGCAMQAFGYGLVMPIYAVIHLFTSPTAAPRSTAFGEAVRPSDPALVRALPAAMFLGYFVPTVMMVAPIPWNTLHQWLGGFWQGVPIFVALSRHLIAGRQQGDVKSRSSFSQDTHALRRVYSLTFTASAVVHWATIAVIATRWLVPFWFPPSLRDTLTFTKVFVPPRWWAPGQMTSMGEGIHNFFQYDLYVGSAASLVWAMALRTNALGVLRASGSRTRVLWDTAWQCALAGPGGALVGIMQDRDEQLLA</sequence>
<feature type="transmembrane region" description="Helical" evidence="1">
    <location>
        <begin position="248"/>
        <end position="273"/>
    </location>
</feature>
<keyword evidence="3" id="KW-1185">Reference proteome</keyword>
<keyword evidence="1" id="KW-0472">Membrane</keyword>
<feature type="transmembrane region" description="Helical" evidence="1">
    <location>
        <begin position="90"/>
        <end position="111"/>
    </location>
</feature>
<keyword evidence="1" id="KW-1133">Transmembrane helix</keyword>
<comment type="caution">
    <text evidence="2">The sequence shown here is derived from an EMBL/GenBank/DDBJ whole genome shotgun (WGS) entry which is preliminary data.</text>
</comment>
<protein>
    <submittedName>
        <fullName evidence="2">Uncharacterized protein</fullName>
    </submittedName>
</protein>
<organism evidence="2 3">
    <name type="scientific">Schizothecium vesticola</name>
    <dbReference type="NCBI Taxonomy" id="314040"/>
    <lineage>
        <taxon>Eukaryota</taxon>
        <taxon>Fungi</taxon>
        <taxon>Dikarya</taxon>
        <taxon>Ascomycota</taxon>
        <taxon>Pezizomycotina</taxon>
        <taxon>Sordariomycetes</taxon>
        <taxon>Sordariomycetidae</taxon>
        <taxon>Sordariales</taxon>
        <taxon>Schizotheciaceae</taxon>
        <taxon>Schizothecium</taxon>
    </lineage>
</organism>
<feature type="transmembrane region" description="Helical" evidence="1">
    <location>
        <begin position="317"/>
        <end position="339"/>
    </location>
</feature>
<proteinExistence type="predicted"/>
<dbReference type="Proteomes" id="UP001172155">
    <property type="component" value="Unassembled WGS sequence"/>
</dbReference>
<feature type="transmembrane region" description="Helical" evidence="1">
    <location>
        <begin position="177"/>
        <end position="197"/>
    </location>
</feature>
<dbReference type="EMBL" id="JAUKUD010000002">
    <property type="protein sequence ID" value="KAK0751396.1"/>
    <property type="molecule type" value="Genomic_DNA"/>
</dbReference>
<dbReference type="AlphaFoldDB" id="A0AA40KA70"/>
<accession>A0AA40KA70</accession>
<evidence type="ECO:0000313" key="2">
    <source>
        <dbReference type="EMBL" id="KAK0751396.1"/>
    </source>
</evidence>
<evidence type="ECO:0000256" key="1">
    <source>
        <dbReference type="SAM" id="Phobius"/>
    </source>
</evidence>
<name>A0AA40KA70_9PEZI</name>
<keyword evidence="1" id="KW-0812">Transmembrane</keyword>
<feature type="transmembrane region" description="Helical" evidence="1">
    <location>
        <begin position="12"/>
        <end position="32"/>
    </location>
</feature>
<gene>
    <name evidence="2" type="ORF">B0T18DRAFT_426040</name>
</gene>